<dbReference type="Proteomes" id="UP000050265">
    <property type="component" value="Unassembled WGS sequence"/>
</dbReference>
<gene>
    <name evidence="1" type="ORF">ALO35_05738</name>
</gene>
<reference evidence="1 2" key="1">
    <citation type="submission" date="2015-09" db="EMBL/GenBank/DDBJ databases">
        <title>Genome announcement of multiple Pseudomonas syringae strains.</title>
        <authorList>
            <person name="Thakur S."/>
            <person name="Wang P.W."/>
            <person name="Gong Y."/>
            <person name="Weir B.S."/>
            <person name="Guttman D.S."/>
        </authorList>
    </citation>
    <scope>NUCLEOTIDE SEQUENCE [LARGE SCALE GENOMIC DNA]</scope>
    <source>
        <strain evidence="1 2">ICMP3507</strain>
    </source>
</reference>
<name>A0A0P9TMM7_PSEAV</name>
<dbReference type="AlphaFoldDB" id="A0A0P9TMM7"/>
<dbReference type="EMBL" id="LJQP01000099">
    <property type="protein sequence ID" value="KPX74434.1"/>
    <property type="molecule type" value="Genomic_DNA"/>
</dbReference>
<accession>A0A0P9TMM7</accession>
<sequence>MGEPLNHSLGLDQSCIQAVLCQAFCLIFGHAQVGVQRMEVFGHVATEVGRVVRVDGDFHATLEHVEDVVLGHVVEHAELGVGERADGQRDLFVDDALHQSLVFNGAYTVVDALDLQQVQCFPDVFRRAFFSGVGDGQEALAAGAIKYALELAWRMAHLRAVEAHGNERITERQRLIEGFFGFFLGQVTQETQDQAAVDTQLRLAVFQRTGNPGQHHFKRDAPVSVGLRIEERFGVDNVLFLAAQQVSPGQVVEVLLCAQNVRTAVIQIKEFLQVVEGIGLAQGFDVIPRQGNFVALCQGEQQLGFQRTFEVQVQFCLGQGVQPVVHILFSSGADRGHSTDARRCAG</sequence>
<proteinExistence type="predicted"/>
<evidence type="ECO:0000313" key="2">
    <source>
        <dbReference type="Proteomes" id="UP000050265"/>
    </source>
</evidence>
<organism evidence="1 2">
    <name type="scientific">Pseudomonas amygdali pv. lachrymans</name>
    <name type="common">Pseudomonas syringae pv. lachrymans</name>
    <dbReference type="NCBI Taxonomy" id="53707"/>
    <lineage>
        <taxon>Bacteria</taxon>
        <taxon>Pseudomonadati</taxon>
        <taxon>Pseudomonadota</taxon>
        <taxon>Gammaproteobacteria</taxon>
        <taxon>Pseudomonadales</taxon>
        <taxon>Pseudomonadaceae</taxon>
        <taxon>Pseudomonas</taxon>
        <taxon>Pseudomonas amygdali</taxon>
    </lineage>
</organism>
<evidence type="ECO:0000313" key="1">
    <source>
        <dbReference type="EMBL" id="KPX74434.1"/>
    </source>
</evidence>
<protein>
    <submittedName>
        <fullName evidence="1">Uncharacterized protein</fullName>
    </submittedName>
</protein>
<comment type="caution">
    <text evidence="1">The sequence shown here is derived from an EMBL/GenBank/DDBJ whole genome shotgun (WGS) entry which is preliminary data.</text>
</comment>